<dbReference type="PROSITE" id="PS51820">
    <property type="entry name" value="PA14"/>
    <property type="match status" value="1"/>
</dbReference>
<dbReference type="Pfam" id="PF07691">
    <property type="entry name" value="PA14"/>
    <property type="match status" value="1"/>
</dbReference>
<dbReference type="InterPro" id="IPR037524">
    <property type="entry name" value="PA14/GLEYA"/>
</dbReference>
<dbReference type="SUPFAM" id="SSF49899">
    <property type="entry name" value="Concanavalin A-like lectins/glucanases"/>
    <property type="match status" value="1"/>
</dbReference>
<dbReference type="EMBL" id="CP101527">
    <property type="protein sequence ID" value="UZW75451.1"/>
    <property type="molecule type" value="Genomic_DNA"/>
</dbReference>
<evidence type="ECO:0000313" key="4">
    <source>
        <dbReference type="EMBL" id="UZW75451.1"/>
    </source>
</evidence>
<sequence>MKAVLSTIYCARKSVSLVLFIFLLTCGNAWSVVVQNRISTGNDDVEERISDGDMYPNSSDLEMAHDDYVGGLQIIGLRFQGVNIPPGATINSAYIEFYADGQNTRNTRLVISGENTGNAAAFSSSDYDVSRRTNRTTAVNWRPESWSDNNLYQTPSLSSIIKEIVDRSDWSSGNDIVIIIEPDSACNNSNCRRRAESYNGSTSRAPLLVVDYTDALLPSVSTVGGSCGTDNLIVVQYASAVGSSALDISNYTLTNANITGITRQDDSTVVLATDGLVGGQTYTLTVQGNSYQVSFAGLMGHYYDQRNSGGNKVGYPGGLFTGTQYLRLDSQVNFSWNYGTPTIFPNIAGNNERFSVRWTGYIAPTVAGSYKFRMYSDDGVRLNLEGVEIVNDWSLHAPRTSPESASQILSAGQTYEVQMEHFEQTGQAYARLEWSRDGGTWEAVPTANLSTCPIPSVTPLPPSVLEFRMDEISWNGTADEVIDSSGNNNHAIARGGLTTVDPGQICRAGDFDGVDDYIETNDIYASLRGTSSMSFWIKTTQTGDDTGWRAPGIAGIEQSGGSDDIFWGWLDASGRIGISVANDFSTKSTIAINDDVYHHVVLTRDATSGEYKIYIDGVLNNSGTLTTGIIGNSFSSIGRIEDTGGTPEYFRGDLDEVKVFDSVLSDSDVTTLFNETRACPPTNACAASFPDGINSHDYGLIDFGFQTQLFSSPDGVLDAGSVVRNGGALTTLTCDYVDCSASGGAVPKLNPGGFPIFSSTQNISVSSTQTKVLGDEGNTDTYNNISVSGTLNVSSTYSEYFIKNMNLGFSGVLNLAEGDYWIETLTTGSQATINVVGGGTARLFVKNAITVGFQTRVNSPSNNTSGSPEDLLIFAYDNVRFGSQSTTSAVVYAKGNITLDSPSYVFGALTGSNVNLNSNSQVTYDANAISAIDLGGACGGSPSCSLGSFAITQPTYGLACPSARAPISIQALCVGGSSIKTDYTGTIDLSSDENLQSEFYLASSGGTAVNSVTLNSSDSGEVDVYLFHKNENPDLKVTAEDSVLSINSVATTGTDFRTSGFRVDRPADFDTNFVCGTSKQFTITAIGQDTSGGGSCNTLTGFTGTKALKAWADISIDPLAPNTKNTGLPKSILFNGSAVAETSATSNNVSANFSAGVANVTVEYLDVGNVIDLSFVHDDAPYDGSTTPPFSPLNGSVGTFVVKPDSVQIAADDAAAACSPLSANCTLFRKAGLPFSTTARAVCVAPNNVTAPSYRGAVSLEHQLVLPTPSAGNKGSLAVTTIVFDGSSSVAGEEVEANQKISEVGIFSIKTKPPAYFGKTVTEYDSEDIGRFYPHHFDVSISGGAFDNQCSATFTYMDQPFQFAVGNAPQVTITAQNADNDTTLNYEGDFWKLGASLSQTSSCNGGTGTIKGFCYEDAVLGDALFQPTVLTQPYPDTTNAQGQIVFDLHDSVATTAAFEYSRPVTAGSRVSPFDADVKLTIDLEDGDAVQGGIVKEHIGFVGESDSGVSLNTTNDQYLRYGRWVLENAFGPETESLKIPMSAEFYNGSNFVTNTDDDCSTYNATDMRVAPNLKNSGTTSPSGSGVAISGLAPLSNQIELSAPGDGKDGIAELCLDVERWLKFDWNNDGLDLGQVCDTTGTPTMGDNDNPMSTATFGRYRGHDRIIYWREISN</sequence>
<dbReference type="InterPro" id="IPR006558">
    <property type="entry name" value="LamG-like"/>
</dbReference>
<keyword evidence="2" id="KW-1015">Disulfide bond</keyword>
<feature type="domain" description="PA14" evidence="3">
    <location>
        <begin position="293"/>
        <end position="448"/>
    </location>
</feature>
<gene>
    <name evidence="4" type="ORF">NNL22_02285</name>
</gene>
<dbReference type="SMART" id="SM00758">
    <property type="entry name" value="PA14"/>
    <property type="match status" value="1"/>
</dbReference>
<dbReference type="Gene3D" id="2.60.120.200">
    <property type="match status" value="1"/>
</dbReference>
<dbReference type="SUPFAM" id="SSF56988">
    <property type="entry name" value="Anthrax protective antigen"/>
    <property type="match status" value="1"/>
</dbReference>
<accession>A0A9E8HM83</accession>
<reference evidence="4" key="1">
    <citation type="submission" date="2022-07" db="EMBL/GenBank/DDBJ databases">
        <title>Alkalimarinus sp. nov., isolated from gut of a Alitta virens.</title>
        <authorList>
            <person name="Yang A.I."/>
            <person name="Shin N.-R."/>
        </authorList>
    </citation>
    <scope>NUCLEOTIDE SEQUENCE</scope>
    <source>
        <strain evidence="4">FA028</strain>
    </source>
</reference>
<evidence type="ECO:0000313" key="5">
    <source>
        <dbReference type="Proteomes" id="UP001164472"/>
    </source>
</evidence>
<dbReference type="InterPro" id="IPR046524">
    <property type="entry name" value="DUF6701"/>
</dbReference>
<dbReference type="InterPro" id="IPR011658">
    <property type="entry name" value="PA14_dom"/>
</dbReference>
<dbReference type="InterPro" id="IPR013320">
    <property type="entry name" value="ConA-like_dom_sf"/>
</dbReference>
<protein>
    <submittedName>
        <fullName evidence="4">PA14 domain-containing protein</fullName>
    </submittedName>
</protein>
<dbReference type="Pfam" id="PF20419">
    <property type="entry name" value="DUF6701"/>
    <property type="match status" value="1"/>
</dbReference>
<dbReference type="RefSeq" id="WP_251812707.1">
    <property type="nucleotide sequence ID" value="NZ_CP101527.1"/>
</dbReference>
<keyword evidence="5" id="KW-1185">Reference proteome</keyword>
<evidence type="ECO:0000256" key="2">
    <source>
        <dbReference type="ARBA" id="ARBA00023157"/>
    </source>
</evidence>
<dbReference type="Pfam" id="PF13385">
    <property type="entry name" value="Laminin_G_3"/>
    <property type="match status" value="1"/>
</dbReference>
<name>A0A9E8HM83_9ALTE</name>
<organism evidence="4 5">
    <name type="scientific">Alkalimarinus sediminis</name>
    <dbReference type="NCBI Taxonomy" id="1632866"/>
    <lineage>
        <taxon>Bacteria</taxon>
        <taxon>Pseudomonadati</taxon>
        <taxon>Pseudomonadota</taxon>
        <taxon>Gammaproteobacteria</taxon>
        <taxon>Alteromonadales</taxon>
        <taxon>Alteromonadaceae</taxon>
        <taxon>Alkalimarinus</taxon>
    </lineage>
</organism>
<evidence type="ECO:0000259" key="3">
    <source>
        <dbReference type="PROSITE" id="PS51820"/>
    </source>
</evidence>
<dbReference type="Proteomes" id="UP001164472">
    <property type="component" value="Chromosome"/>
</dbReference>
<dbReference type="Pfam" id="PF23981">
    <property type="entry name" value="DUF7305"/>
    <property type="match status" value="1"/>
</dbReference>
<dbReference type="InterPro" id="IPR055729">
    <property type="entry name" value="DUF7305"/>
</dbReference>
<evidence type="ECO:0000256" key="1">
    <source>
        <dbReference type="ARBA" id="ARBA00022729"/>
    </source>
</evidence>
<dbReference type="SMART" id="SM00560">
    <property type="entry name" value="LamGL"/>
    <property type="match status" value="1"/>
</dbReference>
<dbReference type="Gene3D" id="3.90.182.10">
    <property type="entry name" value="Toxin - Anthrax Protective Antigen,domain 1"/>
    <property type="match status" value="1"/>
</dbReference>
<keyword evidence="1" id="KW-0732">Signal</keyword>
<proteinExistence type="predicted"/>
<dbReference type="KEGG" id="asem:NNL22_02285"/>